<dbReference type="SUPFAM" id="SSF55154">
    <property type="entry name" value="CYTH-like phosphatases"/>
    <property type="match status" value="1"/>
</dbReference>
<evidence type="ECO:0000313" key="3">
    <source>
        <dbReference type="Proteomes" id="UP001321741"/>
    </source>
</evidence>
<accession>A0ABN6SIR0</accession>
<feature type="domain" description="CYTH" evidence="1">
    <location>
        <begin position="4"/>
        <end position="206"/>
    </location>
</feature>
<dbReference type="InterPro" id="IPR033469">
    <property type="entry name" value="CYTH-like_dom_sf"/>
</dbReference>
<dbReference type="Gene3D" id="2.40.320.10">
    <property type="entry name" value="Hypothetical Protein Pfu-838710-001"/>
    <property type="match status" value="1"/>
</dbReference>
<reference evidence="2 3" key="1">
    <citation type="journal article" date="2023" name="Microbiol. Spectr.">
        <title>Symbiosis of Carpenter Bees with Uncharacterized Lactic Acid Bacteria Showing NAD Auxotrophy.</title>
        <authorList>
            <person name="Kawasaki S."/>
            <person name="Ozawa K."/>
            <person name="Mori T."/>
            <person name="Yamamoto A."/>
            <person name="Ito M."/>
            <person name="Ohkuma M."/>
            <person name="Sakamoto M."/>
            <person name="Matsutani M."/>
        </authorList>
    </citation>
    <scope>NUCLEOTIDE SEQUENCE [LARGE SCALE GENOMIC DNA]</scope>
    <source>
        <strain evidence="2 3">Kim32-2</strain>
    </source>
</reference>
<dbReference type="InterPro" id="IPR023577">
    <property type="entry name" value="CYTH_domain"/>
</dbReference>
<dbReference type="EMBL" id="AP026803">
    <property type="protein sequence ID" value="BDR60218.1"/>
    <property type="molecule type" value="Genomic_DNA"/>
</dbReference>
<keyword evidence="3" id="KW-1185">Reference proteome</keyword>
<dbReference type="RefSeq" id="WP_317637930.1">
    <property type="nucleotide sequence ID" value="NZ_AP026803.1"/>
</dbReference>
<gene>
    <name evidence="2" type="ORF">KIM322_04790</name>
</gene>
<evidence type="ECO:0000259" key="1">
    <source>
        <dbReference type="PROSITE" id="PS51707"/>
    </source>
</evidence>
<organism evidence="2 3">
    <name type="scientific">Lactobacillus xylocopicola</name>
    <dbReference type="NCBI Taxonomy" id="2976676"/>
    <lineage>
        <taxon>Bacteria</taxon>
        <taxon>Bacillati</taxon>
        <taxon>Bacillota</taxon>
        <taxon>Bacilli</taxon>
        <taxon>Lactobacillales</taxon>
        <taxon>Lactobacillaceae</taxon>
        <taxon>Lactobacillus</taxon>
    </lineage>
</organism>
<protein>
    <submittedName>
        <fullName evidence="2">Adenylate cyclase</fullName>
    </submittedName>
</protein>
<evidence type="ECO:0000313" key="2">
    <source>
        <dbReference type="EMBL" id="BDR60218.1"/>
    </source>
</evidence>
<dbReference type="Proteomes" id="UP001321741">
    <property type="component" value="Chromosome"/>
</dbReference>
<dbReference type="PROSITE" id="PS51707">
    <property type="entry name" value="CYTH"/>
    <property type="match status" value="1"/>
</dbReference>
<proteinExistence type="predicted"/>
<dbReference type="SMART" id="SM01118">
    <property type="entry name" value="CYTH"/>
    <property type="match status" value="1"/>
</dbReference>
<dbReference type="Pfam" id="PF01928">
    <property type="entry name" value="CYTH"/>
    <property type="match status" value="1"/>
</dbReference>
<sequence>MTQSNEIEAKVLLPEKTYHKLCTAFARKSMFNQANYYFDTANGLLKTKRISCRIRLFSDRGEQTLKVPSTNPTQEDFHEAVEVTDELSVQEATSLVERAQHTGSLSFSRTVGDYLRQHFDQTNLPLQTFSKTHRTLVNGPQNCELTLDETQYPDGYTDFELEIENTDPDLIKLVFQQLQKTYDFSAADTKINQAKIARAFRHRAKI</sequence>
<name>A0ABN6SIR0_9LACO</name>